<dbReference type="PANTHER" id="PTHR34388">
    <property type="entry name" value="DNA POLYMERASE III SUBUNIT DELTA"/>
    <property type="match status" value="1"/>
</dbReference>
<comment type="catalytic activity">
    <reaction evidence="7">
        <text>DNA(n) + a 2'-deoxyribonucleoside 5'-triphosphate = DNA(n+1) + diphosphate</text>
        <dbReference type="Rhea" id="RHEA:22508"/>
        <dbReference type="Rhea" id="RHEA-COMP:17339"/>
        <dbReference type="Rhea" id="RHEA-COMP:17340"/>
        <dbReference type="ChEBI" id="CHEBI:33019"/>
        <dbReference type="ChEBI" id="CHEBI:61560"/>
        <dbReference type="ChEBI" id="CHEBI:173112"/>
        <dbReference type="EC" id="2.7.7.7"/>
    </reaction>
</comment>
<evidence type="ECO:0000256" key="5">
    <source>
        <dbReference type="ARBA" id="ARBA00022932"/>
    </source>
</evidence>
<reference evidence="9 10" key="1">
    <citation type="journal article" date="2015" name="Nature">
        <title>rRNA introns, odd ribosomes, and small enigmatic genomes across a large radiation of phyla.</title>
        <authorList>
            <person name="Brown C.T."/>
            <person name="Hug L.A."/>
            <person name="Thomas B.C."/>
            <person name="Sharon I."/>
            <person name="Castelle C.J."/>
            <person name="Singh A."/>
            <person name="Wilkins M.J."/>
            <person name="Williams K.H."/>
            <person name="Banfield J.F."/>
        </authorList>
    </citation>
    <scope>NUCLEOTIDE SEQUENCE [LARGE SCALE GENOMIC DNA]</scope>
</reference>
<name>A0A0G1T0L9_9BACT</name>
<keyword evidence="2" id="KW-0808">Transferase</keyword>
<dbReference type="InterPro" id="IPR005790">
    <property type="entry name" value="DNA_polIII_delta"/>
</dbReference>
<feature type="domain" description="DNA polymerase III delta subunit-like C-terminal" evidence="8">
    <location>
        <begin position="115"/>
        <end position="218"/>
    </location>
</feature>
<protein>
    <recommendedName>
        <fullName evidence="1">DNA-directed DNA polymerase</fullName>
        <ecNumber evidence="1">2.7.7.7</ecNumber>
    </recommendedName>
</protein>
<evidence type="ECO:0000313" key="9">
    <source>
        <dbReference type="EMBL" id="KKU47728.1"/>
    </source>
</evidence>
<dbReference type="GO" id="GO:0006261">
    <property type="term" value="P:DNA-templated DNA replication"/>
    <property type="evidence" value="ECO:0007669"/>
    <property type="project" value="TreeGrafter"/>
</dbReference>
<gene>
    <name evidence="9" type="ORF">UX67_C0030G0006</name>
</gene>
<evidence type="ECO:0000256" key="4">
    <source>
        <dbReference type="ARBA" id="ARBA00022705"/>
    </source>
</evidence>
<evidence type="ECO:0000256" key="7">
    <source>
        <dbReference type="ARBA" id="ARBA00049244"/>
    </source>
</evidence>
<evidence type="ECO:0000256" key="3">
    <source>
        <dbReference type="ARBA" id="ARBA00022695"/>
    </source>
</evidence>
<dbReference type="AlphaFoldDB" id="A0A0G1T0L9"/>
<keyword evidence="4" id="KW-0235">DNA replication</keyword>
<keyword evidence="5" id="KW-0239">DNA-directed DNA polymerase</keyword>
<dbReference type="GO" id="GO:0009360">
    <property type="term" value="C:DNA polymerase III complex"/>
    <property type="evidence" value="ECO:0007669"/>
    <property type="project" value="TreeGrafter"/>
</dbReference>
<evidence type="ECO:0000256" key="1">
    <source>
        <dbReference type="ARBA" id="ARBA00012417"/>
    </source>
</evidence>
<dbReference type="EC" id="2.7.7.7" evidence="1"/>
<dbReference type="Proteomes" id="UP000034831">
    <property type="component" value="Unassembled WGS sequence"/>
</dbReference>
<dbReference type="Pfam" id="PF21694">
    <property type="entry name" value="DNA_pol3_delta_C"/>
    <property type="match status" value="1"/>
</dbReference>
<dbReference type="SUPFAM" id="SSF48019">
    <property type="entry name" value="post-AAA+ oligomerization domain-like"/>
    <property type="match status" value="1"/>
</dbReference>
<dbReference type="InterPro" id="IPR008921">
    <property type="entry name" value="DNA_pol3_clamp-load_cplx_C"/>
</dbReference>
<evidence type="ECO:0000259" key="8">
    <source>
        <dbReference type="Pfam" id="PF21694"/>
    </source>
</evidence>
<sequence>MKVIVLHGDNERALNQRLEKFIEAAKARGWQINYLDSPERISEKLSSVSLFGQQPFFVIKRINQWPLSTLKKVKNVLEKGEGTAVFYHNDFLGKTILGSLPKGVRLEEFKLPRLIFDFLDSFCPGNADKSLTLFHQILKKEPPEFVFALLARHVRDLYWAKTGSPLPLPPWRAQKLKNQAGKFTKGLLEEIIKSLAETDIKVKTSQAEVASSLDLLTVTLLK</sequence>
<keyword evidence="3" id="KW-0548">Nucleotidyltransferase</keyword>
<dbReference type="Gene3D" id="1.20.272.10">
    <property type="match status" value="1"/>
</dbReference>
<dbReference type="InterPro" id="IPR048466">
    <property type="entry name" value="DNA_pol3_delta-like_C"/>
</dbReference>
<dbReference type="PANTHER" id="PTHR34388:SF1">
    <property type="entry name" value="DNA POLYMERASE III SUBUNIT DELTA"/>
    <property type="match status" value="1"/>
</dbReference>
<proteinExistence type="inferred from homology"/>
<dbReference type="EMBL" id="LCNC01000030">
    <property type="protein sequence ID" value="KKU47728.1"/>
    <property type="molecule type" value="Genomic_DNA"/>
</dbReference>
<evidence type="ECO:0000256" key="6">
    <source>
        <dbReference type="ARBA" id="ARBA00034754"/>
    </source>
</evidence>
<evidence type="ECO:0000256" key="2">
    <source>
        <dbReference type="ARBA" id="ARBA00022679"/>
    </source>
</evidence>
<comment type="similarity">
    <text evidence="6">Belongs to the DNA polymerase HolA subunit family.</text>
</comment>
<accession>A0A0G1T0L9</accession>
<comment type="caution">
    <text evidence="9">The sequence shown here is derived from an EMBL/GenBank/DDBJ whole genome shotgun (WGS) entry which is preliminary data.</text>
</comment>
<dbReference type="GO" id="GO:0003887">
    <property type="term" value="F:DNA-directed DNA polymerase activity"/>
    <property type="evidence" value="ECO:0007669"/>
    <property type="project" value="UniProtKB-KW"/>
</dbReference>
<organism evidence="9 10">
    <name type="scientific">Candidatus Woesebacteria bacterium GW2011_GWF2_46_8</name>
    <dbReference type="NCBI Taxonomy" id="1618604"/>
    <lineage>
        <taxon>Bacteria</taxon>
        <taxon>Candidatus Woeseibacteriota</taxon>
    </lineage>
</organism>
<dbReference type="GO" id="GO:0003677">
    <property type="term" value="F:DNA binding"/>
    <property type="evidence" value="ECO:0007669"/>
    <property type="project" value="InterPro"/>
</dbReference>
<evidence type="ECO:0000313" key="10">
    <source>
        <dbReference type="Proteomes" id="UP000034831"/>
    </source>
</evidence>